<dbReference type="AlphaFoldDB" id="A0A6G1EDR7"/>
<evidence type="ECO:0000313" key="2">
    <source>
        <dbReference type="Proteomes" id="UP000479710"/>
    </source>
</evidence>
<gene>
    <name evidence="1" type="ORF">E2562_001118</name>
</gene>
<keyword evidence="2" id="KW-1185">Reference proteome</keyword>
<name>A0A6G1EDR7_9ORYZ</name>
<sequence length="100" mass="10786">MRVSYLNHGADDVDLATQMSHSWRMVVFTSFASFLSGDVKATRMAKGTEASAGPMVLPDPTTSMFGGHRRWIPSCPSSGSPLSPPLMERLILPSCDPDMG</sequence>
<proteinExistence type="predicted"/>
<reference evidence="1 2" key="1">
    <citation type="submission" date="2019-11" db="EMBL/GenBank/DDBJ databases">
        <title>Whole genome sequence of Oryza granulata.</title>
        <authorList>
            <person name="Li W."/>
        </authorList>
    </citation>
    <scope>NUCLEOTIDE SEQUENCE [LARGE SCALE GENOMIC DNA]</scope>
    <source>
        <strain evidence="2">cv. Menghai</strain>
        <tissue evidence="1">Leaf</tissue>
    </source>
</reference>
<organism evidence="1 2">
    <name type="scientific">Oryza meyeriana var. granulata</name>
    <dbReference type="NCBI Taxonomy" id="110450"/>
    <lineage>
        <taxon>Eukaryota</taxon>
        <taxon>Viridiplantae</taxon>
        <taxon>Streptophyta</taxon>
        <taxon>Embryophyta</taxon>
        <taxon>Tracheophyta</taxon>
        <taxon>Spermatophyta</taxon>
        <taxon>Magnoliopsida</taxon>
        <taxon>Liliopsida</taxon>
        <taxon>Poales</taxon>
        <taxon>Poaceae</taxon>
        <taxon>BOP clade</taxon>
        <taxon>Oryzoideae</taxon>
        <taxon>Oryzeae</taxon>
        <taxon>Oryzinae</taxon>
        <taxon>Oryza</taxon>
        <taxon>Oryza meyeriana</taxon>
    </lineage>
</organism>
<evidence type="ECO:0000313" key="1">
    <source>
        <dbReference type="EMBL" id="KAF0922726.1"/>
    </source>
</evidence>
<comment type="caution">
    <text evidence="1">The sequence shown here is derived from an EMBL/GenBank/DDBJ whole genome shotgun (WGS) entry which is preliminary data.</text>
</comment>
<dbReference type="Proteomes" id="UP000479710">
    <property type="component" value="Unassembled WGS sequence"/>
</dbReference>
<dbReference type="EMBL" id="SPHZ02000003">
    <property type="protein sequence ID" value="KAF0922726.1"/>
    <property type="molecule type" value="Genomic_DNA"/>
</dbReference>
<protein>
    <submittedName>
        <fullName evidence="1">Uncharacterized protein</fullName>
    </submittedName>
</protein>
<accession>A0A6G1EDR7</accession>